<organism evidence="2 3">
    <name type="scientific">Hibiscus syriacus</name>
    <name type="common">Rose of Sharon</name>
    <dbReference type="NCBI Taxonomy" id="106335"/>
    <lineage>
        <taxon>Eukaryota</taxon>
        <taxon>Viridiplantae</taxon>
        <taxon>Streptophyta</taxon>
        <taxon>Embryophyta</taxon>
        <taxon>Tracheophyta</taxon>
        <taxon>Spermatophyta</taxon>
        <taxon>Magnoliopsida</taxon>
        <taxon>eudicotyledons</taxon>
        <taxon>Gunneridae</taxon>
        <taxon>Pentapetalae</taxon>
        <taxon>rosids</taxon>
        <taxon>malvids</taxon>
        <taxon>Malvales</taxon>
        <taxon>Malvaceae</taxon>
        <taxon>Malvoideae</taxon>
        <taxon>Hibiscus</taxon>
    </lineage>
</organism>
<dbReference type="AlphaFoldDB" id="A0A6A3CGR2"/>
<dbReference type="Proteomes" id="UP000436088">
    <property type="component" value="Unassembled WGS sequence"/>
</dbReference>
<proteinExistence type="predicted"/>
<evidence type="ECO:0000313" key="3">
    <source>
        <dbReference type="Proteomes" id="UP000436088"/>
    </source>
</evidence>
<evidence type="ECO:0000313" key="2">
    <source>
        <dbReference type="EMBL" id="KAE8727996.1"/>
    </source>
</evidence>
<keyword evidence="1" id="KW-0812">Transmembrane</keyword>
<reference evidence="2" key="1">
    <citation type="submission" date="2019-09" db="EMBL/GenBank/DDBJ databases">
        <title>Draft genome information of white flower Hibiscus syriacus.</title>
        <authorList>
            <person name="Kim Y.-M."/>
        </authorList>
    </citation>
    <scope>NUCLEOTIDE SEQUENCE [LARGE SCALE GENOMIC DNA]</scope>
    <source>
        <strain evidence="2">YM2019G1</strain>
    </source>
</reference>
<accession>A0A6A3CGR2</accession>
<feature type="transmembrane region" description="Helical" evidence="1">
    <location>
        <begin position="48"/>
        <end position="65"/>
    </location>
</feature>
<evidence type="ECO:0000256" key="1">
    <source>
        <dbReference type="SAM" id="Phobius"/>
    </source>
</evidence>
<dbReference type="EMBL" id="VEPZ02000282">
    <property type="protein sequence ID" value="KAE8727996.1"/>
    <property type="molecule type" value="Genomic_DNA"/>
</dbReference>
<gene>
    <name evidence="2" type="ORF">F3Y22_tig00004810pilonHSYRG00017</name>
</gene>
<sequence length="144" mass="17248">MRKIMAIRDEVNEVERSVLQKERMNLIQSDSREIESERVREFEQCRGLWIEGNILSILMIIVFSLWSRNISTKQSMMLNACLIHMNRNALLLMLQFKGTRRRRQKLVESIPLPIMRMRLKKNDEHEKEEKGRILLANEKVGERR</sequence>
<keyword evidence="1" id="KW-0472">Membrane</keyword>
<comment type="caution">
    <text evidence="2">The sequence shown here is derived from an EMBL/GenBank/DDBJ whole genome shotgun (WGS) entry which is preliminary data.</text>
</comment>
<protein>
    <submittedName>
        <fullName evidence="2">Uncharacterized protein</fullName>
    </submittedName>
</protein>
<name>A0A6A3CGR2_HIBSY</name>
<keyword evidence="1" id="KW-1133">Transmembrane helix</keyword>
<keyword evidence="3" id="KW-1185">Reference proteome</keyword>